<dbReference type="Pfam" id="PF07701">
    <property type="entry name" value="HNOBA"/>
    <property type="match status" value="1"/>
</dbReference>
<evidence type="ECO:0000256" key="3">
    <source>
        <dbReference type="ARBA" id="ARBA00023239"/>
    </source>
</evidence>
<sequence length="119" mass="13444">MERYALRVPFIYESLLTFRNSIFVFALNDTSDNDTRPQSIVLKGSITLLSNGHFIYMGTLDVSKITDHNQRKLYINDIQLYDAARKVIMSGVYKVETIGDAYMAACAVPTQCTDHAKLS</sequence>
<evidence type="ECO:0000256" key="1">
    <source>
        <dbReference type="ARBA" id="ARBA00012202"/>
    </source>
</evidence>
<proteinExistence type="predicted"/>
<dbReference type="SUPFAM" id="SSF55073">
    <property type="entry name" value="Nucleotide cyclase"/>
    <property type="match status" value="1"/>
</dbReference>
<evidence type="ECO:0000259" key="5">
    <source>
        <dbReference type="Pfam" id="PF07701"/>
    </source>
</evidence>
<dbReference type="WBParaSite" id="sdigi.contig256.g6747.t1">
    <property type="protein sequence ID" value="sdigi.contig256.g6747.t1"/>
    <property type="gene ID" value="sdigi.contig256.g6747"/>
</dbReference>
<organism evidence="6 7">
    <name type="scientific">Setaria digitata</name>
    <dbReference type="NCBI Taxonomy" id="48799"/>
    <lineage>
        <taxon>Eukaryota</taxon>
        <taxon>Metazoa</taxon>
        <taxon>Ecdysozoa</taxon>
        <taxon>Nematoda</taxon>
        <taxon>Chromadorea</taxon>
        <taxon>Rhabditida</taxon>
        <taxon>Spirurina</taxon>
        <taxon>Spiruromorpha</taxon>
        <taxon>Filarioidea</taxon>
        <taxon>Setariidae</taxon>
        <taxon>Setaria</taxon>
    </lineage>
</organism>
<evidence type="ECO:0000313" key="7">
    <source>
        <dbReference type="WBParaSite" id="sdigi.contig256.g6747.t1"/>
    </source>
</evidence>
<evidence type="ECO:0000313" key="6">
    <source>
        <dbReference type="Proteomes" id="UP000887581"/>
    </source>
</evidence>
<dbReference type="AlphaFoldDB" id="A0A915PM47"/>
<evidence type="ECO:0000256" key="4">
    <source>
        <dbReference type="ARBA" id="ARBA00023293"/>
    </source>
</evidence>
<name>A0A915PM47_9BILA</name>
<keyword evidence="4" id="KW-0141">cGMP biosynthesis</keyword>
<dbReference type="GO" id="GO:0070482">
    <property type="term" value="P:response to oxygen levels"/>
    <property type="evidence" value="ECO:0007669"/>
    <property type="project" value="TreeGrafter"/>
</dbReference>
<dbReference type="Gene3D" id="3.30.450.260">
    <property type="entry name" value="Haem NO binding associated domain"/>
    <property type="match status" value="1"/>
</dbReference>
<feature type="domain" description="Haem NO binding associated" evidence="5">
    <location>
        <begin position="33"/>
        <end position="102"/>
    </location>
</feature>
<dbReference type="EC" id="4.6.1.2" evidence="1"/>
<dbReference type="InterPro" id="IPR042463">
    <property type="entry name" value="HNOB_dom_associated_sf"/>
</dbReference>
<dbReference type="GO" id="GO:0004383">
    <property type="term" value="F:guanylate cyclase activity"/>
    <property type="evidence" value="ECO:0007669"/>
    <property type="project" value="UniProtKB-EC"/>
</dbReference>
<accession>A0A915PM47</accession>
<dbReference type="PANTHER" id="PTHR45655:SF13">
    <property type="entry name" value="SOLUBLE GUANYLATE CYCLASE GCY-32-RELATED"/>
    <property type="match status" value="1"/>
</dbReference>
<keyword evidence="2" id="KW-0547">Nucleotide-binding</keyword>
<keyword evidence="3" id="KW-0456">Lyase</keyword>
<dbReference type="InterPro" id="IPR029787">
    <property type="entry name" value="Nucleotide_cyclase"/>
</dbReference>
<dbReference type="Proteomes" id="UP000887581">
    <property type="component" value="Unplaced"/>
</dbReference>
<dbReference type="GO" id="GO:0008074">
    <property type="term" value="C:guanylate cyclase complex, soluble"/>
    <property type="evidence" value="ECO:0007669"/>
    <property type="project" value="TreeGrafter"/>
</dbReference>
<keyword evidence="6" id="KW-1185">Reference proteome</keyword>
<dbReference type="InterPro" id="IPR011645">
    <property type="entry name" value="HNOB_dom_associated"/>
</dbReference>
<dbReference type="GO" id="GO:0000166">
    <property type="term" value="F:nucleotide binding"/>
    <property type="evidence" value="ECO:0007669"/>
    <property type="project" value="UniProtKB-KW"/>
</dbReference>
<evidence type="ECO:0000256" key="2">
    <source>
        <dbReference type="ARBA" id="ARBA00022741"/>
    </source>
</evidence>
<protein>
    <recommendedName>
        <fullName evidence="1">guanylate cyclase</fullName>
        <ecNumber evidence="1">4.6.1.2</ecNumber>
    </recommendedName>
</protein>
<reference evidence="7" key="1">
    <citation type="submission" date="2022-11" db="UniProtKB">
        <authorList>
            <consortium name="WormBaseParasite"/>
        </authorList>
    </citation>
    <scope>IDENTIFICATION</scope>
</reference>
<dbReference type="GO" id="GO:0019934">
    <property type="term" value="P:cGMP-mediated signaling"/>
    <property type="evidence" value="ECO:0007669"/>
    <property type="project" value="TreeGrafter"/>
</dbReference>
<dbReference type="PANTHER" id="PTHR45655">
    <property type="entry name" value="GUANYLATE CYCLASE SOLUBLE SUBUNIT BETA-2"/>
    <property type="match status" value="1"/>
</dbReference>